<evidence type="ECO:0000313" key="2">
    <source>
        <dbReference type="EMBL" id="KAG2409266.1"/>
    </source>
</evidence>
<sequence>MGLNDKQNNADGKDPDFGAIFMSNSETKRECFERGLFGLPSTEIQFVEQVKAGMILFLYEYEKRQLHGVFNASCDGGINIVPGAFAKLGKQFPAQVKFDIIWFCKPLPEKLFRDAIRENYFSANKFNFGLSENQVYKLIYLFSKRKLEPELPGRPLSRTEYLKSERYPLGNFRRSVDHGMQIERGQSGQGLGDNISPVIMHKHQGDSFDYNGTVEYTGLNASDIKRGRAAQFAAVDNASEYVCDYSGLKDESRFIAYENEDYMDTCHRPNTNGGYPKSLCDKIRIHGEASLSINDRLMGNSLPETDQRMVFSNDIPDQHNSHINSSGFYSNPILEHSSLAQNQLRPTSTMIQPMQVQLLSNTCAKQGSANSKRESLLYDPDVPGLNFTQASSFEVIDGSKPVIERITPVNNFGRNSLNSQPYLIHNNELRDTSRWHPVDFQNSILYSSNRDFIPLNTVQNSDQLAAESVVSEACDDVPSLKSLSSPIPPDIGKSSRSLHEPFSSLFHNHQPWLGNKFHSTTLQENPSHEITLQKSNETFTHDISWANEGHFKEDDPIIYEYDIGCYGGTQNNNSCYAKQKSSVFSRLSFMQDINEQDGHNDFHTSVDEVIKRVRQSHNKWMTKRKLKPKRSKAESLKDYTKRSGLRTKEGDFSENTLNDQIMDSTTATVGNTNKTAEDTCFVDFKRRSKVRKPSAGNENSVVGQQKRRKLIRPNFSKSLTSDDKVIDLDASQNLPRGSCNVEDVNESCCALVQTEVNTKAGAEVRDIISEMHADDKNSCRARGYASSDGGERASYSALAVFNDKSECLDSIKADTNIQNINGGTHTEDKETSQAKGYVCGEGGQKANGGALTAFSDESKCPENVTHNLFSSASCRGNRCHTKKGLCTMDIIKSISLNSESSFSICQDHQVHKIVCAGRGTNADKEIPQECSLTIAVKDGSEKVLIETSAPINESLHGIDTLKQVHAGTDSMCSICQEHDTGKITSSCRGSDSREQLSKDGSSFDAGIKDVFDCLQNSNIGSGAIVPSFFKEVLSMTGSKKSVCSDSESLPSICLECHVDKGRCAGRPIKTEDCRSSVITEVKDGSDGSQDCDYTWVNQVADLFCISWFEFPDIEELVLLAEISLGISFPWIFSFSFQSPFTKQMMALVSSFTRLIHAEISKSDFRTSSNVENDSIFTLK</sequence>
<dbReference type="SMART" id="SM00767">
    <property type="entry name" value="DCD"/>
    <property type="match status" value="1"/>
</dbReference>
<dbReference type="PANTHER" id="PTHR46444">
    <property type="entry name" value="DCD (DEVELOPMENT AND CELL DEATH) DOMAIN PROTEIN-RELATED"/>
    <property type="match status" value="1"/>
</dbReference>
<dbReference type="AlphaFoldDB" id="A0A8T0LB38"/>
<dbReference type="Pfam" id="PF10539">
    <property type="entry name" value="Dev_Cell_Death"/>
    <property type="match status" value="1"/>
</dbReference>
<comment type="caution">
    <text evidence="2">The sequence shown here is derived from an EMBL/GenBank/DDBJ whole genome shotgun (WGS) entry which is preliminary data.</text>
</comment>
<evidence type="ECO:0000259" key="1">
    <source>
        <dbReference type="PROSITE" id="PS51222"/>
    </source>
</evidence>
<proteinExistence type="predicted"/>
<protein>
    <recommendedName>
        <fullName evidence="1">DCD domain-containing protein</fullName>
    </recommendedName>
</protein>
<feature type="domain" description="DCD" evidence="1">
    <location>
        <begin position="14"/>
        <end position="144"/>
    </location>
</feature>
<evidence type="ECO:0000313" key="3">
    <source>
        <dbReference type="Proteomes" id="UP000743370"/>
    </source>
</evidence>
<dbReference type="PROSITE" id="PS51222">
    <property type="entry name" value="DCD"/>
    <property type="match status" value="1"/>
</dbReference>
<dbReference type="Proteomes" id="UP000743370">
    <property type="component" value="Unassembled WGS sequence"/>
</dbReference>
<name>A0A8T0LB38_PHAAN</name>
<reference evidence="2 3" key="1">
    <citation type="submission" date="2020-05" db="EMBL/GenBank/DDBJ databases">
        <title>Vigna angularis (adzuki bean) Var. LongXiaoDou No. 4 denovo assembly.</title>
        <authorList>
            <person name="Xiang H."/>
        </authorList>
    </citation>
    <scope>NUCLEOTIDE SEQUENCE [LARGE SCALE GENOMIC DNA]</scope>
    <source>
        <tissue evidence="2">Leaf</tissue>
    </source>
</reference>
<dbReference type="PANTHER" id="PTHR46444:SF9">
    <property type="entry name" value="DCD (DEVELOPMENT AND CELL DEATH) DOMAIN PROTEIN"/>
    <property type="match status" value="1"/>
</dbReference>
<organism evidence="2 3">
    <name type="scientific">Phaseolus angularis</name>
    <name type="common">Azuki bean</name>
    <name type="synonym">Vigna angularis</name>
    <dbReference type="NCBI Taxonomy" id="3914"/>
    <lineage>
        <taxon>Eukaryota</taxon>
        <taxon>Viridiplantae</taxon>
        <taxon>Streptophyta</taxon>
        <taxon>Embryophyta</taxon>
        <taxon>Tracheophyta</taxon>
        <taxon>Spermatophyta</taxon>
        <taxon>Magnoliopsida</taxon>
        <taxon>eudicotyledons</taxon>
        <taxon>Gunneridae</taxon>
        <taxon>Pentapetalae</taxon>
        <taxon>rosids</taxon>
        <taxon>fabids</taxon>
        <taxon>Fabales</taxon>
        <taxon>Fabaceae</taxon>
        <taxon>Papilionoideae</taxon>
        <taxon>50 kb inversion clade</taxon>
        <taxon>NPAAA clade</taxon>
        <taxon>indigoferoid/millettioid clade</taxon>
        <taxon>Phaseoleae</taxon>
        <taxon>Vigna</taxon>
    </lineage>
</organism>
<gene>
    <name evidence="2" type="ORF">HKW66_Vig0040880</name>
</gene>
<dbReference type="InterPro" id="IPR013989">
    <property type="entry name" value="Dev_and_cell_death_domain"/>
</dbReference>
<accession>A0A8T0LB38</accession>
<dbReference type="EMBL" id="JABFOF010000001">
    <property type="protein sequence ID" value="KAG2409266.1"/>
    <property type="molecule type" value="Genomic_DNA"/>
</dbReference>